<feature type="transmembrane region" description="Helical" evidence="1">
    <location>
        <begin position="89"/>
        <end position="110"/>
    </location>
</feature>
<proteinExistence type="predicted"/>
<dbReference type="Proteomes" id="UP000013097">
    <property type="component" value="Unassembled WGS sequence"/>
</dbReference>
<feature type="transmembrane region" description="Helical" evidence="1">
    <location>
        <begin position="163"/>
        <end position="188"/>
    </location>
</feature>
<organism evidence="3 4">
    <name type="scientific">Clostridium thermobutyricum</name>
    <dbReference type="NCBI Taxonomy" id="29372"/>
    <lineage>
        <taxon>Bacteria</taxon>
        <taxon>Bacillati</taxon>
        <taxon>Bacillota</taxon>
        <taxon>Clostridia</taxon>
        <taxon>Eubacteriales</taxon>
        <taxon>Clostridiaceae</taxon>
        <taxon>Clostridium</taxon>
    </lineage>
</organism>
<feature type="transmembrane region" description="Helical" evidence="1">
    <location>
        <begin position="65"/>
        <end position="82"/>
    </location>
</feature>
<evidence type="ECO:0000259" key="2">
    <source>
        <dbReference type="Pfam" id="PF14501"/>
    </source>
</evidence>
<gene>
    <name evidence="3" type="ORF">HMPREF1092_01715</name>
</gene>
<evidence type="ECO:0000313" key="3">
    <source>
        <dbReference type="EMBL" id="ENZ02480.1"/>
    </source>
</evidence>
<dbReference type="InterPro" id="IPR032834">
    <property type="entry name" value="NatK-like_C"/>
</dbReference>
<sequence length="432" mass="51253">MLSFGDIMFLVVSYSISLFSTFIVFDFMSKFERKIYRKKYFYIISYIAYTGILLISYSIFRNDFLNIFITLIGAILIGHFLYNDNKIYILYYGIFIIFVLVFQVVIGWIFNLFFSNKIINFYSLDIAILANGIINQLATLSASRLFTSYFKNKNIENLNKIQFFNFLILPIFSIMYIMTLLMYTNLFVSLKDTLFIMVNIISIVFLNIFITNIFQSISRNNEMKNKLSLYEQQATINYNYYNSLEEKYKNSRKIIHDIKNHINTIERLYKEDWNNNAKIYKEDLNEMFRSLEQRYYTENKVLNIIINDKVEKGKKFGIEIDCKIGDINLEKIRDIDLTTIFLNLLDNSIDEVKEFEKDKIIYLKVERFNDFTVINVTNELKSKPVKDKEGFKTIKKNHTGLGLQNVKMAIEKYDGTLKINFTENHFKVNIVI</sequence>
<dbReference type="InterPro" id="IPR036890">
    <property type="entry name" value="HATPase_C_sf"/>
</dbReference>
<dbReference type="EMBL" id="AGYT01000008">
    <property type="protein sequence ID" value="ENZ02480.1"/>
    <property type="molecule type" value="Genomic_DNA"/>
</dbReference>
<keyword evidence="1" id="KW-0812">Transmembrane</keyword>
<dbReference type="PATRIC" id="fig|999411.4.peg.1690"/>
<dbReference type="eggNOG" id="COG3290">
    <property type="taxonomic scope" value="Bacteria"/>
</dbReference>
<feature type="transmembrane region" description="Helical" evidence="1">
    <location>
        <begin position="6"/>
        <end position="28"/>
    </location>
</feature>
<dbReference type="Pfam" id="PF14501">
    <property type="entry name" value="HATPase_c_5"/>
    <property type="match status" value="1"/>
</dbReference>
<keyword evidence="4" id="KW-1185">Reference proteome</keyword>
<feature type="transmembrane region" description="Helical" evidence="1">
    <location>
        <begin position="194"/>
        <end position="214"/>
    </location>
</feature>
<feature type="transmembrane region" description="Helical" evidence="1">
    <location>
        <begin position="40"/>
        <end position="59"/>
    </location>
</feature>
<evidence type="ECO:0000313" key="4">
    <source>
        <dbReference type="Proteomes" id="UP000013097"/>
    </source>
</evidence>
<dbReference type="Gene3D" id="3.30.565.10">
    <property type="entry name" value="Histidine kinase-like ATPase, C-terminal domain"/>
    <property type="match status" value="1"/>
</dbReference>
<accession>N9WHU2</accession>
<name>N9WHU2_9CLOT</name>
<dbReference type="HOGENOM" id="CLU_020211_13_6_9"/>
<dbReference type="RefSeq" id="WP_002598216.1">
    <property type="nucleotide sequence ID" value="NZ_KB850956.1"/>
</dbReference>
<dbReference type="PANTHER" id="PTHR40448">
    <property type="entry name" value="TWO-COMPONENT SENSOR HISTIDINE KINASE"/>
    <property type="match status" value="1"/>
</dbReference>
<dbReference type="AlphaFoldDB" id="N9WHU2"/>
<reference evidence="3 4" key="1">
    <citation type="submission" date="2013-01" db="EMBL/GenBank/DDBJ databases">
        <title>The Genome Sequence of Clostridium colicanis 209318.</title>
        <authorList>
            <consortium name="The Broad Institute Genome Sequencing Platform"/>
            <person name="Earl A."/>
            <person name="Ward D."/>
            <person name="Feldgarden M."/>
            <person name="Gevers D."/>
            <person name="Courvalin P."/>
            <person name="Lambert T."/>
            <person name="Walker B."/>
            <person name="Young S.K."/>
            <person name="Zeng Q."/>
            <person name="Gargeya S."/>
            <person name="Fitzgerald M."/>
            <person name="Haas B."/>
            <person name="Abouelleil A."/>
            <person name="Alvarado L."/>
            <person name="Arachchi H.M."/>
            <person name="Berlin A.M."/>
            <person name="Chapman S.B."/>
            <person name="Dewar J."/>
            <person name="Goldberg J."/>
            <person name="Griggs A."/>
            <person name="Gujja S."/>
            <person name="Hansen M."/>
            <person name="Howarth C."/>
            <person name="Imamovic A."/>
            <person name="Larimer J."/>
            <person name="McCowan C."/>
            <person name="Murphy C."/>
            <person name="Neiman D."/>
            <person name="Pearson M."/>
            <person name="Priest M."/>
            <person name="Roberts A."/>
            <person name="Saif S."/>
            <person name="Shea T."/>
            <person name="Sisk P."/>
            <person name="Sykes S."/>
            <person name="Wortman J."/>
            <person name="Nusbaum C."/>
            <person name="Birren B."/>
        </authorList>
    </citation>
    <scope>NUCLEOTIDE SEQUENCE [LARGE SCALE GENOMIC DNA]</scope>
    <source>
        <strain evidence="3 4">209318</strain>
    </source>
</reference>
<evidence type="ECO:0000256" key="1">
    <source>
        <dbReference type="SAM" id="Phobius"/>
    </source>
</evidence>
<feature type="domain" description="Sensor histidine kinase NatK-like C-terminal" evidence="2">
    <location>
        <begin position="335"/>
        <end position="432"/>
    </location>
</feature>
<dbReference type="SUPFAM" id="SSF55874">
    <property type="entry name" value="ATPase domain of HSP90 chaperone/DNA topoisomerase II/histidine kinase"/>
    <property type="match status" value="1"/>
</dbReference>
<comment type="caution">
    <text evidence="3">The sequence shown here is derived from an EMBL/GenBank/DDBJ whole genome shotgun (WGS) entry which is preliminary data.</text>
</comment>
<protein>
    <recommendedName>
        <fullName evidence="2">Sensor histidine kinase NatK-like C-terminal domain-containing protein</fullName>
    </recommendedName>
</protein>
<dbReference type="GO" id="GO:0042802">
    <property type="term" value="F:identical protein binding"/>
    <property type="evidence" value="ECO:0007669"/>
    <property type="project" value="TreeGrafter"/>
</dbReference>
<keyword evidence="1" id="KW-0472">Membrane</keyword>
<keyword evidence="1" id="KW-1133">Transmembrane helix</keyword>
<dbReference type="PANTHER" id="PTHR40448:SF1">
    <property type="entry name" value="TWO-COMPONENT SENSOR HISTIDINE KINASE"/>
    <property type="match status" value="1"/>
</dbReference>
<feature type="transmembrane region" description="Helical" evidence="1">
    <location>
        <begin position="122"/>
        <end position="142"/>
    </location>
</feature>